<evidence type="ECO:0000313" key="1">
    <source>
        <dbReference type="EMBL" id="KNE65588.1"/>
    </source>
</evidence>
<organism evidence="1 2">
    <name type="scientific">Allomyces macrogynus (strain ATCC 38327)</name>
    <name type="common">Allomyces javanicus var. macrogynus</name>
    <dbReference type="NCBI Taxonomy" id="578462"/>
    <lineage>
        <taxon>Eukaryota</taxon>
        <taxon>Fungi</taxon>
        <taxon>Fungi incertae sedis</taxon>
        <taxon>Blastocladiomycota</taxon>
        <taxon>Blastocladiomycetes</taxon>
        <taxon>Blastocladiales</taxon>
        <taxon>Blastocladiaceae</taxon>
        <taxon>Allomyces</taxon>
    </lineage>
</organism>
<reference evidence="1 2" key="1">
    <citation type="submission" date="2009-11" db="EMBL/GenBank/DDBJ databases">
        <title>Annotation of Allomyces macrogynus ATCC 38327.</title>
        <authorList>
            <consortium name="The Broad Institute Genome Sequencing Platform"/>
            <person name="Russ C."/>
            <person name="Cuomo C."/>
            <person name="Burger G."/>
            <person name="Gray M.W."/>
            <person name="Holland P.W.H."/>
            <person name="King N."/>
            <person name="Lang F.B.F."/>
            <person name="Roger A.J."/>
            <person name="Ruiz-Trillo I."/>
            <person name="Young S.K."/>
            <person name="Zeng Q."/>
            <person name="Gargeya S."/>
            <person name="Fitzgerald M."/>
            <person name="Haas B."/>
            <person name="Abouelleil A."/>
            <person name="Alvarado L."/>
            <person name="Arachchi H.M."/>
            <person name="Berlin A."/>
            <person name="Chapman S.B."/>
            <person name="Gearin G."/>
            <person name="Goldberg J."/>
            <person name="Griggs A."/>
            <person name="Gujja S."/>
            <person name="Hansen M."/>
            <person name="Heiman D."/>
            <person name="Howarth C."/>
            <person name="Larimer J."/>
            <person name="Lui A."/>
            <person name="MacDonald P.J.P."/>
            <person name="McCowen C."/>
            <person name="Montmayeur A."/>
            <person name="Murphy C."/>
            <person name="Neiman D."/>
            <person name="Pearson M."/>
            <person name="Priest M."/>
            <person name="Roberts A."/>
            <person name="Saif S."/>
            <person name="Shea T."/>
            <person name="Sisk P."/>
            <person name="Stolte C."/>
            <person name="Sykes S."/>
            <person name="Wortman J."/>
            <person name="Nusbaum C."/>
            <person name="Birren B."/>
        </authorList>
    </citation>
    <scope>NUCLEOTIDE SEQUENCE [LARGE SCALE GENOMIC DNA]</scope>
    <source>
        <strain evidence="1 2">ATCC 38327</strain>
    </source>
</reference>
<dbReference type="VEuPathDB" id="FungiDB:AMAG_09568"/>
<dbReference type="AlphaFoldDB" id="A0A0L0SSQ1"/>
<name>A0A0L0SSQ1_ALLM3</name>
<gene>
    <name evidence="1" type="ORF">AMAG_09568</name>
</gene>
<sequence>MLLAIGGAAGTALGAYLIYRKVKLVKKLRQCCKGEPDTHDHLSDDEAAAPVMGTFIGKALGAAFTAGRSSLLYRTNAGYKVACLIWPETKVDRFVEKTRKSTKMVLGRTFCASERALRCVLNGDVRTRV</sequence>
<accession>A0A0L0SSQ1</accession>
<proteinExistence type="predicted"/>
<protein>
    <submittedName>
        <fullName evidence="1">Uncharacterized protein</fullName>
    </submittedName>
</protein>
<evidence type="ECO:0000313" key="2">
    <source>
        <dbReference type="Proteomes" id="UP000054350"/>
    </source>
</evidence>
<dbReference type="Proteomes" id="UP000054350">
    <property type="component" value="Unassembled WGS sequence"/>
</dbReference>
<dbReference type="OrthoDB" id="5576967at2759"/>
<dbReference type="EMBL" id="GG745348">
    <property type="protein sequence ID" value="KNE65588.1"/>
    <property type="molecule type" value="Genomic_DNA"/>
</dbReference>
<reference evidence="2" key="2">
    <citation type="submission" date="2009-11" db="EMBL/GenBank/DDBJ databases">
        <title>The Genome Sequence of Allomyces macrogynus strain ATCC 38327.</title>
        <authorList>
            <consortium name="The Broad Institute Genome Sequencing Platform"/>
            <person name="Russ C."/>
            <person name="Cuomo C."/>
            <person name="Shea T."/>
            <person name="Young S.K."/>
            <person name="Zeng Q."/>
            <person name="Koehrsen M."/>
            <person name="Haas B."/>
            <person name="Borodovsky M."/>
            <person name="Guigo R."/>
            <person name="Alvarado L."/>
            <person name="Berlin A."/>
            <person name="Borenstein D."/>
            <person name="Chen Z."/>
            <person name="Engels R."/>
            <person name="Freedman E."/>
            <person name="Gellesch M."/>
            <person name="Goldberg J."/>
            <person name="Griggs A."/>
            <person name="Gujja S."/>
            <person name="Heiman D."/>
            <person name="Hepburn T."/>
            <person name="Howarth C."/>
            <person name="Jen D."/>
            <person name="Larson L."/>
            <person name="Lewis B."/>
            <person name="Mehta T."/>
            <person name="Park D."/>
            <person name="Pearson M."/>
            <person name="Roberts A."/>
            <person name="Saif S."/>
            <person name="Shenoy N."/>
            <person name="Sisk P."/>
            <person name="Stolte C."/>
            <person name="Sykes S."/>
            <person name="Walk T."/>
            <person name="White J."/>
            <person name="Yandava C."/>
            <person name="Burger G."/>
            <person name="Gray M.W."/>
            <person name="Holland P.W.H."/>
            <person name="King N."/>
            <person name="Lang F.B.F."/>
            <person name="Roger A.J."/>
            <person name="Ruiz-Trillo I."/>
            <person name="Lander E."/>
            <person name="Nusbaum C."/>
        </authorList>
    </citation>
    <scope>NUCLEOTIDE SEQUENCE [LARGE SCALE GENOMIC DNA]</scope>
    <source>
        <strain evidence="2">ATCC 38327</strain>
    </source>
</reference>
<keyword evidence="2" id="KW-1185">Reference proteome</keyword>